<evidence type="ECO:0000256" key="1">
    <source>
        <dbReference type="SAM" id="MobiDB-lite"/>
    </source>
</evidence>
<evidence type="ECO:0000259" key="2">
    <source>
        <dbReference type="Pfam" id="PF20167"/>
    </source>
</evidence>
<accession>A0A6N2BBM7</accession>
<organism evidence="3">
    <name type="scientific">Solanum chilense</name>
    <name type="common">Tomato</name>
    <name type="synonym">Lycopersicon chilense</name>
    <dbReference type="NCBI Taxonomy" id="4083"/>
    <lineage>
        <taxon>Eukaryota</taxon>
        <taxon>Viridiplantae</taxon>
        <taxon>Streptophyta</taxon>
        <taxon>Embryophyta</taxon>
        <taxon>Tracheophyta</taxon>
        <taxon>Spermatophyta</taxon>
        <taxon>Magnoliopsida</taxon>
        <taxon>eudicotyledons</taxon>
        <taxon>Gunneridae</taxon>
        <taxon>Pentapetalae</taxon>
        <taxon>asterids</taxon>
        <taxon>lamiids</taxon>
        <taxon>Solanales</taxon>
        <taxon>Solanaceae</taxon>
        <taxon>Solanoideae</taxon>
        <taxon>Solaneae</taxon>
        <taxon>Solanum</taxon>
        <taxon>Solanum subgen. Lycopersicon</taxon>
    </lineage>
</organism>
<feature type="compositionally biased region" description="Polar residues" evidence="1">
    <location>
        <begin position="364"/>
        <end position="387"/>
    </location>
</feature>
<feature type="compositionally biased region" description="Polar residues" evidence="1">
    <location>
        <begin position="24"/>
        <end position="52"/>
    </location>
</feature>
<reference evidence="3" key="1">
    <citation type="submission" date="2019-05" db="EMBL/GenBank/DDBJ databases">
        <title>The de novo reference genome and transcriptome assemblies of the wild tomato species Solanum chilense.</title>
        <authorList>
            <person name="Stam R."/>
            <person name="Nosenko T."/>
            <person name="Hoerger A.C."/>
            <person name="Stephan W."/>
            <person name="Seidel M.A."/>
            <person name="Kuhn J.M.M."/>
            <person name="Haberer G."/>
            <person name="Tellier A."/>
        </authorList>
    </citation>
    <scope>NUCLEOTIDE SEQUENCE</scope>
    <source>
        <tissue evidence="3">Mature leaves</tissue>
    </source>
</reference>
<dbReference type="InterPro" id="IPR046796">
    <property type="entry name" value="Transposase_32_dom"/>
</dbReference>
<feature type="region of interest" description="Disordered" evidence="1">
    <location>
        <begin position="364"/>
        <end position="389"/>
    </location>
</feature>
<feature type="region of interest" description="Disordered" evidence="1">
    <location>
        <begin position="473"/>
        <end position="502"/>
    </location>
</feature>
<feature type="domain" description="Putative plant transposon protein" evidence="2">
    <location>
        <begin position="198"/>
        <end position="309"/>
    </location>
</feature>
<proteinExistence type="predicted"/>
<dbReference type="AlphaFoldDB" id="A0A6N2BBM7"/>
<sequence>MRATPKKVAFGVVIASQSDEERTLTSTSSGSATNEEGASGSLGVSLSEEASGSTEVPVPATAVATASSDEADSLESTTGLPAYALTPAKDQPNQLCVDGQFQVNSDAKFQNDKGVMTRTLTLERRVHRRSHSTMPEIYNLFSRHRLEWTARPLGRYSDEMRFPYGESVDANRTPLTAEFDYRWHLVKDGQFLHEPSLRETTKWWMALHLLVDGEDADWMTEQKGAIKKDNLTFTVMFLWFIVRHCLSPTAADNIVTWDRAVLMAVMIAGFEVDFAWLLQAVMHERGFMDTNIYPFPCIIFSLCRSTGVPIWNVDQLKTPRSSVDVGLIRDEANELAPRRGSRPELPPLADDLDDTVAQARMATQAASTDTTPFESILGSSTAPSSSRIAPLPALRSNTEAKERLERKMVQHTEQKIIEVHQRLDAFELRVLAQPAPLVDVSTLQAAEAHQMRAGELAAGASSTQTVEIAGGTADSDVVAEDTTEGVQITEDVGSGEHDPPAC</sequence>
<gene>
    <name evidence="3" type="ORF">EJD97_013160</name>
</gene>
<protein>
    <recommendedName>
        <fullName evidence="2">Putative plant transposon protein domain-containing protein</fullName>
    </recommendedName>
</protein>
<dbReference type="EMBL" id="RXGB01003365">
    <property type="protein sequence ID" value="TMW92362.1"/>
    <property type="molecule type" value="Genomic_DNA"/>
</dbReference>
<comment type="caution">
    <text evidence="3">The sequence shown here is derived from an EMBL/GenBank/DDBJ whole genome shotgun (WGS) entry which is preliminary data.</text>
</comment>
<evidence type="ECO:0000313" key="3">
    <source>
        <dbReference type="EMBL" id="TMW92362.1"/>
    </source>
</evidence>
<dbReference type="Pfam" id="PF20167">
    <property type="entry name" value="Transposase_32"/>
    <property type="match status" value="1"/>
</dbReference>
<feature type="region of interest" description="Disordered" evidence="1">
    <location>
        <begin position="18"/>
        <end position="57"/>
    </location>
</feature>
<name>A0A6N2BBM7_SOLCI</name>